<dbReference type="EMBL" id="UINC01079676">
    <property type="protein sequence ID" value="SVC21907.1"/>
    <property type="molecule type" value="Genomic_DNA"/>
</dbReference>
<dbReference type="Pfam" id="PF13277">
    <property type="entry name" value="YmdB"/>
    <property type="match status" value="1"/>
</dbReference>
<dbReference type="SUPFAM" id="SSF56300">
    <property type="entry name" value="Metallo-dependent phosphatases"/>
    <property type="match status" value="1"/>
</dbReference>
<dbReference type="AlphaFoldDB" id="A0A382KG19"/>
<proteinExistence type="predicted"/>
<dbReference type="PANTHER" id="PTHR36303:SF1">
    <property type="entry name" value="2',3'-CYCLIC-NUCLEOTIDE 2'-PHOSPHODIESTERASE"/>
    <property type="match status" value="1"/>
</dbReference>
<dbReference type="InterPro" id="IPR029052">
    <property type="entry name" value="Metallo-depent_PP-like"/>
</dbReference>
<dbReference type="InterPro" id="IPR005235">
    <property type="entry name" value="YmdB-like"/>
</dbReference>
<sequence length="52" mass="5494">MIGDVVGKPGRRVLKDSLPDLHEQHQPDLTIVNAENAAGGFGVTASVLDELL</sequence>
<name>A0A382KG19_9ZZZZ</name>
<accession>A0A382KG19</accession>
<organism evidence="1">
    <name type="scientific">marine metagenome</name>
    <dbReference type="NCBI Taxonomy" id="408172"/>
    <lineage>
        <taxon>unclassified sequences</taxon>
        <taxon>metagenomes</taxon>
        <taxon>ecological metagenomes</taxon>
    </lineage>
</organism>
<dbReference type="PANTHER" id="PTHR36303">
    <property type="entry name" value="2',3'-CYCLIC-NUCLEOTIDE 2'-PHOSPHODIESTERASE"/>
    <property type="match status" value="1"/>
</dbReference>
<reference evidence="1" key="1">
    <citation type="submission" date="2018-05" db="EMBL/GenBank/DDBJ databases">
        <authorList>
            <person name="Lanie J.A."/>
            <person name="Ng W.-L."/>
            <person name="Kazmierczak K.M."/>
            <person name="Andrzejewski T.M."/>
            <person name="Davidsen T.M."/>
            <person name="Wayne K.J."/>
            <person name="Tettelin H."/>
            <person name="Glass J.I."/>
            <person name="Rusch D."/>
            <person name="Podicherti R."/>
            <person name="Tsui H.-C.T."/>
            <person name="Winkler M.E."/>
        </authorList>
    </citation>
    <scope>NUCLEOTIDE SEQUENCE</scope>
</reference>
<dbReference type="Gene3D" id="3.60.21.10">
    <property type="match status" value="1"/>
</dbReference>
<evidence type="ECO:0000313" key="1">
    <source>
        <dbReference type="EMBL" id="SVC21907.1"/>
    </source>
</evidence>
<evidence type="ECO:0008006" key="2">
    <source>
        <dbReference type="Google" id="ProtNLM"/>
    </source>
</evidence>
<dbReference type="GO" id="GO:0004113">
    <property type="term" value="F:2',3'-cyclic-nucleotide 3'-phosphodiesterase activity"/>
    <property type="evidence" value="ECO:0007669"/>
    <property type="project" value="TreeGrafter"/>
</dbReference>
<gene>
    <name evidence="1" type="ORF">METZ01_LOCUS274761</name>
</gene>
<protein>
    <recommendedName>
        <fullName evidence="2">Capsule synthesis protein CapA domain-containing protein</fullName>
    </recommendedName>
</protein>
<feature type="non-terminal residue" evidence="1">
    <location>
        <position position="52"/>
    </location>
</feature>